<feature type="compositionally biased region" description="Basic and acidic residues" evidence="1">
    <location>
        <begin position="1"/>
        <end position="27"/>
    </location>
</feature>
<organism evidence="2 3">
    <name type="scientific">Basidiobolus ranarum</name>
    <dbReference type="NCBI Taxonomy" id="34480"/>
    <lineage>
        <taxon>Eukaryota</taxon>
        <taxon>Fungi</taxon>
        <taxon>Fungi incertae sedis</taxon>
        <taxon>Zoopagomycota</taxon>
        <taxon>Entomophthoromycotina</taxon>
        <taxon>Basidiobolomycetes</taxon>
        <taxon>Basidiobolales</taxon>
        <taxon>Basidiobolaceae</taxon>
        <taxon>Basidiobolus</taxon>
    </lineage>
</organism>
<keyword evidence="3" id="KW-1185">Reference proteome</keyword>
<dbReference type="EMBL" id="JASJQH010006888">
    <property type="protein sequence ID" value="KAK9728931.1"/>
    <property type="molecule type" value="Genomic_DNA"/>
</dbReference>
<proteinExistence type="predicted"/>
<gene>
    <name evidence="2" type="ORF">K7432_000683</name>
</gene>
<name>A0ABR2WAV6_9FUNG</name>
<sequence>MSDDKSAEKKHEEYLEEIKASRAKEELPPPSYEVPDACGMTEAARKKHQEHLEELAANRGNVESPLPSYYDEPGPSHSQNSSQPEEDLPPPDYAPPETNQKTG</sequence>
<protein>
    <submittedName>
        <fullName evidence="2">Uncharacterized protein</fullName>
    </submittedName>
</protein>
<dbReference type="Proteomes" id="UP001479436">
    <property type="component" value="Unassembled WGS sequence"/>
</dbReference>
<evidence type="ECO:0000256" key="1">
    <source>
        <dbReference type="SAM" id="MobiDB-lite"/>
    </source>
</evidence>
<evidence type="ECO:0000313" key="2">
    <source>
        <dbReference type="EMBL" id="KAK9728931.1"/>
    </source>
</evidence>
<comment type="caution">
    <text evidence="2">The sequence shown here is derived from an EMBL/GenBank/DDBJ whole genome shotgun (WGS) entry which is preliminary data.</text>
</comment>
<reference evidence="2 3" key="1">
    <citation type="submission" date="2023-04" db="EMBL/GenBank/DDBJ databases">
        <title>Genome of Basidiobolus ranarum AG-B5.</title>
        <authorList>
            <person name="Stajich J.E."/>
            <person name="Carter-House D."/>
            <person name="Gryganskyi A."/>
        </authorList>
    </citation>
    <scope>NUCLEOTIDE SEQUENCE [LARGE SCALE GENOMIC DNA]</scope>
    <source>
        <strain evidence="2 3">AG-B5</strain>
    </source>
</reference>
<accession>A0ABR2WAV6</accession>
<evidence type="ECO:0000313" key="3">
    <source>
        <dbReference type="Proteomes" id="UP001479436"/>
    </source>
</evidence>
<feature type="region of interest" description="Disordered" evidence="1">
    <location>
        <begin position="1"/>
        <end position="103"/>
    </location>
</feature>